<dbReference type="Proteomes" id="UP000070263">
    <property type="component" value="Unassembled WGS sequence"/>
</dbReference>
<dbReference type="AlphaFoldDB" id="A0A133VLG6"/>
<protein>
    <submittedName>
        <fullName evidence="1">Uncharacterized protein</fullName>
    </submittedName>
</protein>
<sequence>MKVLFPKDPCLKWEAGQHAVGVRMESKEEILESLLDGAEERVREELGEKYARPARLLEKRMIIGESAFFEFWNSLQSLDEDELKMFIAFLGGRLRYFYRGDFDFSDEALERAGRIRKVQEESGEA</sequence>
<keyword evidence="2" id="KW-1185">Reference proteome</keyword>
<evidence type="ECO:0000313" key="2">
    <source>
        <dbReference type="Proteomes" id="UP000070263"/>
    </source>
</evidence>
<proteinExistence type="predicted"/>
<reference evidence="1 2" key="1">
    <citation type="journal article" date="2016" name="Sci. Rep.">
        <title>Metabolic traits of an uncultured archaeal lineage -MSBL1- from brine pools of the Red Sea.</title>
        <authorList>
            <person name="Mwirichia R."/>
            <person name="Alam I."/>
            <person name="Rashid M."/>
            <person name="Vinu M."/>
            <person name="Ba-Alawi W."/>
            <person name="Anthony Kamau A."/>
            <person name="Kamanda Ngugi D."/>
            <person name="Goker M."/>
            <person name="Klenk H.P."/>
            <person name="Bajic V."/>
            <person name="Stingl U."/>
        </authorList>
    </citation>
    <scope>NUCLEOTIDE SEQUENCE [LARGE SCALE GENOMIC DNA]</scope>
    <source>
        <strain evidence="1">SCGC-AAA382A20</strain>
    </source>
</reference>
<organism evidence="1 2">
    <name type="scientific">candidate division MSBL1 archaeon SCGC-AAA382A20</name>
    <dbReference type="NCBI Taxonomy" id="1698280"/>
    <lineage>
        <taxon>Archaea</taxon>
        <taxon>Methanobacteriati</taxon>
        <taxon>Methanobacteriota</taxon>
        <taxon>candidate division MSBL1</taxon>
    </lineage>
</organism>
<accession>A0A133VLG6</accession>
<evidence type="ECO:0000313" key="1">
    <source>
        <dbReference type="EMBL" id="KXB07284.1"/>
    </source>
</evidence>
<name>A0A133VLG6_9EURY</name>
<gene>
    <name evidence="1" type="ORF">AKJ51_01620</name>
</gene>
<dbReference type="EMBL" id="LHYE01000011">
    <property type="protein sequence ID" value="KXB07284.1"/>
    <property type="molecule type" value="Genomic_DNA"/>
</dbReference>
<comment type="caution">
    <text evidence="1">The sequence shown here is derived from an EMBL/GenBank/DDBJ whole genome shotgun (WGS) entry which is preliminary data.</text>
</comment>